<name>A0AAW5VA45_9LEPT</name>
<gene>
    <name evidence="1" type="ORF">ND861_07045</name>
    <name evidence="2" type="ORF">ND862_06190</name>
</gene>
<evidence type="ECO:0000313" key="1">
    <source>
        <dbReference type="EMBL" id="MCW7526094.1"/>
    </source>
</evidence>
<evidence type="ECO:0000313" key="3">
    <source>
        <dbReference type="Proteomes" id="UP001208540"/>
    </source>
</evidence>
<dbReference type="RefSeq" id="WP_265351372.1">
    <property type="nucleotide sequence ID" value="NZ_JAMQPL010000002.1"/>
</dbReference>
<protein>
    <recommendedName>
        <fullName evidence="5">Restriction endonuclease</fullName>
    </recommendedName>
</protein>
<evidence type="ECO:0000313" key="4">
    <source>
        <dbReference type="Proteomes" id="UP001208912"/>
    </source>
</evidence>
<reference evidence="2 4" key="1">
    <citation type="submission" date="2022-06" db="EMBL/GenBank/DDBJ databases">
        <title>Leptospira isolates from biofilms formed at urban environments.</title>
        <authorList>
            <person name="Ribeiro P.S."/>
            <person name="Sousa T."/>
            <person name="Carvalho N."/>
            <person name="Aburjaile F."/>
            <person name="Neves F."/>
            <person name="Oliveira D."/>
            <person name="Blanco L."/>
            <person name="Lima J."/>
            <person name="Costa F."/>
            <person name="Brenig B."/>
            <person name="Soares S."/>
            <person name="Ramos R."/>
            <person name="Goes-Neto A."/>
            <person name="Matiuzzi M."/>
            <person name="Azevedo V."/>
            <person name="Ristow P."/>
        </authorList>
    </citation>
    <scope>NUCLEOTIDE SEQUENCE</scope>
    <source>
        <strain evidence="1 4">VSF19</strain>
        <strain evidence="2">VSF20</strain>
    </source>
</reference>
<accession>A0AAW5VA45</accession>
<dbReference type="EMBL" id="JAMQPL010000002">
    <property type="protein sequence ID" value="MCW7529794.1"/>
    <property type="molecule type" value="Genomic_DNA"/>
</dbReference>
<dbReference type="AlphaFoldDB" id="A0AAW5VA45"/>
<evidence type="ECO:0008006" key="5">
    <source>
        <dbReference type="Google" id="ProtNLM"/>
    </source>
</evidence>
<comment type="caution">
    <text evidence="2">The sequence shown here is derived from an EMBL/GenBank/DDBJ whole genome shotgun (WGS) entry which is preliminary data.</text>
</comment>
<proteinExistence type="predicted"/>
<organism evidence="2 3">
    <name type="scientific">Leptospira soteropolitanensis</name>
    <dbReference type="NCBI Taxonomy" id="2950025"/>
    <lineage>
        <taxon>Bacteria</taxon>
        <taxon>Pseudomonadati</taxon>
        <taxon>Spirochaetota</taxon>
        <taxon>Spirochaetia</taxon>
        <taxon>Leptospirales</taxon>
        <taxon>Leptospiraceae</taxon>
        <taxon>Leptospira</taxon>
    </lineage>
</organism>
<dbReference type="Proteomes" id="UP001208912">
    <property type="component" value="Unassembled WGS sequence"/>
</dbReference>
<dbReference type="EMBL" id="JAMQPM010000002">
    <property type="protein sequence ID" value="MCW7526094.1"/>
    <property type="molecule type" value="Genomic_DNA"/>
</dbReference>
<keyword evidence="4" id="KW-1185">Reference proteome</keyword>
<evidence type="ECO:0000313" key="2">
    <source>
        <dbReference type="EMBL" id="MCW7529794.1"/>
    </source>
</evidence>
<dbReference type="Proteomes" id="UP001208540">
    <property type="component" value="Unassembled WGS sequence"/>
</dbReference>
<sequence length="285" mass="33497">MIEKSLEYFIRHTEILELNHSQIQALFDDQRFGFHFESNFEDKKDYLEEKKYSTPQGRTAIRYLLDIAKNGGYIWAEYSLIKKIMIGYVEPNTQIELISLDPNKDLNNKDGKLILKTLKFSKFLEISPQELLMLKARRPRQGTFVRWRNCFGKLTKVIDQGISQEIKEWTDLTPDLQEIVSYEYLRNVGINSWKIKHLLMPIGRTMKDIDIYALNTNNESVFVQVTHLGDDKNKLQSLAQYKSNLVYISSNPKLSNQNTEITVINSDDIFRWLLNQLDYMKQLAN</sequence>